<dbReference type="PANTHER" id="PTHR13230:SF5">
    <property type="entry name" value="GENERAL TRANSCRIPTION FACTOR 3C POLYPEPTIDE 5"/>
    <property type="match status" value="1"/>
</dbReference>
<dbReference type="GO" id="GO:0000127">
    <property type="term" value="C:transcription factor TFIIIC complex"/>
    <property type="evidence" value="ECO:0007669"/>
    <property type="project" value="InterPro"/>
</dbReference>
<dbReference type="InterPro" id="IPR019136">
    <property type="entry name" value="TF_IIIC_su-5_HTH"/>
</dbReference>
<keyword evidence="2" id="KW-1185">Reference proteome</keyword>
<reference evidence="3" key="1">
    <citation type="submission" date="2022-11" db="UniProtKB">
        <authorList>
            <consortium name="WormBaseParasite"/>
        </authorList>
    </citation>
    <scope>IDENTIFICATION</scope>
</reference>
<protein>
    <submittedName>
        <fullName evidence="3">Transcription factor IIIC subunit 5 HTH domain-containing protein</fullName>
    </submittedName>
</protein>
<sequence length="200" mass="23179">MNELFEERPVWTRQAISCKTGLEDQVIKILMPKYAFYIQSGPWGRLWCRFGYDPRKDPTARQYQTVMVSFRRHRKIPERPRLKMTDKWTIRTSGSRQKAELTDSEAANAYMYTPGQLPSVRQMWYSLCDVGLQIAADYLALVFEPPGNVADAQHGWLPSEALDAIRNEIKNDVKRTSNLIDAVEADEMGEEEDDVDDWLD</sequence>
<accession>A0A914XKF6</accession>
<feature type="domain" description="Transcription factor IIIC subunit 5 HTH" evidence="1">
    <location>
        <begin position="1"/>
        <end position="68"/>
    </location>
</feature>
<evidence type="ECO:0000313" key="2">
    <source>
        <dbReference type="Proteomes" id="UP000887566"/>
    </source>
</evidence>
<dbReference type="GO" id="GO:0001002">
    <property type="term" value="F:RNA polymerase III type 1 promoter sequence-specific DNA binding"/>
    <property type="evidence" value="ECO:0007669"/>
    <property type="project" value="TreeGrafter"/>
</dbReference>
<dbReference type="Proteomes" id="UP000887566">
    <property type="component" value="Unplaced"/>
</dbReference>
<name>A0A914XKF6_9BILA</name>
<proteinExistence type="predicted"/>
<dbReference type="GO" id="GO:0006384">
    <property type="term" value="P:transcription initiation at RNA polymerase III promoter"/>
    <property type="evidence" value="ECO:0007669"/>
    <property type="project" value="InterPro"/>
</dbReference>
<dbReference type="InterPro" id="IPR040454">
    <property type="entry name" value="TF_IIIC_Tfc1/Sfc1"/>
</dbReference>
<evidence type="ECO:0000313" key="3">
    <source>
        <dbReference type="WBParaSite" id="PSAMB.scaffold851size40231.g9136.t1"/>
    </source>
</evidence>
<organism evidence="2 3">
    <name type="scientific">Plectus sambesii</name>
    <dbReference type="NCBI Taxonomy" id="2011161"/>
    <lineage>
        <taxon>Eukaryota</taxon>
        <taxon>Metazoa</taxon>
        <taxon>Ecdysozoa</taxon>
        <taxon>Nematoda</taxon>
        <taxon>Chromadorea</taxon>
        <taxon>Plectida</taxon>
        <taxon>Plectina</taxon>
        <taxon>Plectoidea</taxon>
        <taxon>Plectidae</taxon>
        <taxon>Plectus</taxon>
    </lineage>
</organism>
<dbReference type="WBParaSite" id="PSAMB.scaffold851size40231.g9136.t1">
    <property type="protein sequence ID" value="PSAMB.scaffold851size40231.g9136.t1"/>
    <property type="gene ID" value="PSAMB.scaffold851size40231.g9136"/>
</dbReference>
<evidence type="ECO:0000259" key="1">
    <source>
        <dbReference type="Pfam" id="PF09734"/>
    </source>
</evidence>
<dbReference type="GO" id="GO:0001003">
    <property type="term" value="F:RNA polymerase III type 2 promoter sequence-specific DNA binding"/>
    <property type="evidence" value="ECO:0007669"/>
    <property type="project" value="TreeGrafter"/>
</dbReference>
<dbReference type="AlphaFoldDB" id="A0A914XKF6"/>
<dbReference type="PANTHER" id="PTHR13230">
    <property type="entry name" value="GENERAL TRANSCRIPTION FACTOR IIIC, POLYPEPTIDE 5"/>
    <property type="match status" value="1"/>
</dbReference>
<dbReference type="Pfam" id="PF09734">
    <property type="entry name" value="Tau95"/>
    <property type="match status" value="1"/>
</dbReference>